<feature type="non-terminal residue" evidence="1">
    <location>
        <position position="108"/>
    </location>
</feature>
<keyword evidence="2" id="KW-1185">Reference proteome</keyword>
<organism evidence="1 2">
    <name type="scientific">Taxus chinensis</name>
    <name type="common">Chinese yew</name>
    <name type="synonym">Taxus wallichiana var. chinensis</name>
    <dbReference type="NCBI Taxonomy" id="29808"/>
    <lineage>
        <taxon>Eukaryota</taxon>
        <taxon>Viridiplantae</taxon>
        <taxon>Streptophyta</taxon>
        <taxon>Embryophyta</taxon>
        <taxon>Tracheophyta</taxon>
        <taxon>Spermatophyta</taxon>
        <taxon>Pinopsida</taxon>
        <taxon>Pinidae</taxon>
        <taxon>Conifers II</taxon>
        <taxon>Cupressales</taxon>
        <taxon>Taxaceae</taxon>
        <taxon>Taxus</taxon>
    </lineage>
</organism>
<comment type="caution">
    <text evidence="1">The sequence shown here is derived from an EMBL/GenBank/DDBJ whole genome shotgun (WGS) entry which is preliminary data.</text>
</comment>
<sequence length="108" mass="11951">SSTLQYSFTTLNDPVISTHTTTIFSPIVSGPIETTTQPIDTPITSITPLTNIIYTTIQHDNAKIDDFDDSNDDVDHVKLIDEALGKHNFTPIDIDDSYFNDTFMADGL</sequence>
<evidence type="ECO:0000313" key="2">
    <source>
        <dbReference type="Proteomes" id="UP000824469"/>
    </source>
</evidence>
<dbReference type="EMBL" id="JAHRHJ020000005">
    <property type="protein sequence ID" value="KAH9314629.1"/>
    <property type="molecule type" value="Genomic_DNA"/>
</dbReference>
<feature type="non-terminal residue" evidence="1">
    <location>
        <position position="1"/>
    </location>
</feature>
<dbReference type="Proteomes" id="UP000824469">
    <property type="component" value="Unassembled WGS sequence"/>
</dbReference>
<gene>
    <name evidence="1" type="ORF">KI387_023256</name>
</gene>
<proteinExistence type="predicted"/>
<name>A0AA38L775_TAXCH</name>
<dbReference type="AlphaFoldDB" id="A0AA38L775"/>
<evidence type="ECO:0000313" key="1">
    <source>
        <dbReference type="EMBL" id="KAH9314629.1"/>
    </source>
</evidence>
<reference evidence="1 2" key="1">
    <citation type="journal article" date="2021" name="Nat. Plants">
        <title>The Taxus genome provides insights into paclitaxel biosynthesis.</title>
        <authorList>
            <person name="Xiong X."/>
            <person name="Gou J."/>
            <person name="Liao Q."/>
            <person name="Li Y."/>
            <person name="Zhou Q."/>
            <person name="Bi G."/>
            <person name="Li C."/>
            <person name="Du R."/>
            <person name="Wang X."/>
            <person name="Sun T."/>
            <person name="Guo L."/>
            <person name="Liang H."/>
            <person name="Lu P."/>
            <person name="Wu Y."/>
            <person name="Zhang Z."/>
            <person name="Ro D.K."/>
            <person name="Shang Y."/>
            <person name="Huang S."/>
            <person name="Yan J."/>
        </authorList>
    </citation>
    <scope>NUCLEOTIDE SEQUENCE [LARGE SCALE GENOMIC DNA]</scope>
    <source>
        <strain evidence="1">Ta-2019</strain>
    </source>
</reference>
<protein>
    <submittedName>
        <fullName evidence="1">Uncharacterized protein</fullName>
    </submittedName>
</protein>
<accession>A0AA38L775</accession>